<gene>
    <name evidence="2" type="ORF">HJG60_011757</name>
</gene>
<dbReference type="Proteomes" id="UP000664940">
    <property type="component" value="Unassembled WGS sequence"/>
</dbReference>
<dbReference type="AlphaFoldDB" id="A0A834DVV8"/>
<reference evidence="2 3" key="1">
    <citation type="journal article" date="2020" name="Nature">
        <title>Six reference-quality genomes reveal evolution of bat adaptations.</title>
        <authorList>
            <person name="Jebb D."/>
            <person name="Huang Z."/>
            <person name="Pippel M."/>
            <person name="Hughes G.M."/>
            <person name="Lavrichenko K."/>
            <person name="Devanna P."/>
            <person name="Winkler S."/>
            <person name="Jermiin L.S."/>
            <person name="Skirmuntt E.C."/>
            <person name="Katzourakis A."/>
            <person name="Burkitt-Gray L."/>
            <person name="Ray D.A."/>
            <person name="Sullivan K.A.M."/>
            <person name="Roscito J.G."/>
            <person name="Kirilenko B.M."/>
            <person name="Davalos L.M."/>
            <person name="Corthals A.P."/>
            <person name="Power M.L."/>
            <person name="Jones G."/>
            <person name="Ransome R.D."/>
            <person name="Dechmann D.K.N."/>
            <person name="Locatelli A.G."/>
            <person name="Puechmaille S.J."/>
            <person name="Fedrigo O."/>
            <person name="Jarvis E.D."/>
            <person name="Hiller M."/>
            <person name="Vernes S.C."/>
            <person name="Myers E.W."/>
            <person name="Teeling E.C."/>
        </authorList>
    </citation>
    <scope>NUCLEOTIDE SEQUENCE [LARGE SCALE GENOMIC DNA]</scope>
    <source>
        <strain evidence="2">Bat1K_MPI-CBG_1</strain>
    </source>
</reference>
<dbReference type="EMBL" id="JABVXQ010000008">
    <property type="protein sequence ID" value="KAF6094641.1"/>
    <property type="molecule type" value="Genomic_DNA"/>
</dbReference>
<proteinExistence type="predicted"/>
<sequence length="284" mass="30484">MDRWRGRNGELSGRGCRAPWYGLRSAAPPTSPTVLATQPVPGWRGGEPRGRPRGAKGGVGSPVGLARRLRVFSWWTTAPSAPRPPARAASLKHKPPPACPPEVPQPVPTSEEQAPPGVPAPLSRLPRCPAVRSKRSRLVAVAEHQPSRSEGPRSLAGFLGVQGGRTSRGPGRAGCQRPARPSTQGWPVGRPDCRRQPQWGQQTAPSGTKLCQTAPATQRGCLLMITGSFQKVQLRDSQRQGVYRARRGRGVCVCVCAELPRPARCSLSNSLAFFSQNFILSPVT</sequence>
<accession>A0A834DVV8</accession>
<feature type="compositionally biased region" description="Pro residues" evidence="1">
    <location>
        <begin position="96"/>
        <end position="107"/>
    </location>
</feature>
<feature type="region of interest" description="Disordered" evidence="1">
    <location>
        <begin position="77"/>
        <end position="126"/>
    </location>
</feature>
<feature type="region of interest" description="Disordered" evidence="1">
    <location>
        <begin position="163"/>
        <end position="191"/>
    </location>
</feature>
<comment type="caution">
    <text evidence="2">The sequence shown here is derived from an EMBL/GenBank/DDBJ whole genome shotgun (WGS) entry which is preliminary data.</text>
</comment>
<protein>
    <submittedName>
        <fullName evidence="2">Uncharacterized protein</fullName>
    </submittedName>
</protein>
<organism evidence="2 3">
    <name type="scientific">Phyllostomus discolor</name>
    <name type="common">pale spear-nosed bat</name>
    <dbReference type="NCBI Taxonomy" id="89673"/>
    <lineage>
        <taxon>Eukaryota</taxon>
        <taxon>Metazoa</taxon>
        <taxon>Chordata</taxon>
        <taxon>Craniata</taxon>
        <taxon>Vertebrata</taxon>
        <taxon>Euteleostomi</taxon>
        <taxon>Mammalia</taxon>
        <taxon>Eutheria</taxon>
        <taxon>Laurasiatheria</taxon>
        <taxon>Chiroptera</taxon>
        <taxon>Yangochiroptera</taxon>
        <taxon>Phyllostomidae</taxon>
        <taxon>Phyllostominae</taxon>
        <taxon>Phyllostomus</taxon>
    </lineage>
</organism>
<evidence type="ECO:0000313" key="3">
    <source>
        <dbReference type="Proteomes" id="UP000664940"/>
    </source>
</evidence>
<name>A0A834DVV8_9CHIR</name>
<evidence type="ECO:0000256" key="1">
    <source>
        <dbReference type="SAM" id="MobiDB-lite"/>
    </source>
</evidence>
<feature type="region of interest" description="Disordered" evidence="1">
    <location>
        <begin position="1"/>
        <end position="62"/>
    </location>
</feature>
<evidence type="ECO:0000313" key="2">
    <source>
        <dbReference type="EMBL" id="KAF6094641.1"/>
    </source>
</evidence>